<protein>
    <submittedName>
        <fullName evidence="1">Acyl-CoA dehydratase activase</fullName>
    </submittedName>
</protein>
<name>A0AC61NMZ7_9BACT</name>
<reference evidence="1" key="1">
    <citation type="submission" date="2021-08" db="EMBL/GenBank/DDBJ databases">
        <title>Novel anaerobic bacterium isolated from sea squirt in East Sea, Republic of Korea.</title>
        <authorList>
            <person name="Nguyen T.H."/>
            <person name="Li Z."/>
            <person name="Lee Y.-J."/>
            <person name="Ko J."/>
            <person name="Kim S.-G."/>
        </authorList>
    </citation>
    <scope>NUCLEOTIDE SEQUENCE</scope>
    <source>
        <strain evidence="1">KCTC 25031</strain>
    </source>
</reference>
<accession>A0AC61NMZ7</accession>
<dbReference type="Proteomes" id="UP000826212">
    <property type="component" value="Chromosome"/>
</dbReference>
<gene>
    <name evidence="1" type="ORF">K4L44_16965</name>
</gene>
<keyword evidence="2" id="KW-1185">Reference proteome</keyword>
<sequence>MMCNDRPIRLGVDMGSTTIKVVCVDDDNEIIFSSYRRHHIGIHEALMSLLEEVKEKFNDRKVSLVITGSVGMGVSEDCQIPFLQEVVSASEVIKHNFTDVSTLFDMGGEDSKLIVFEEKKAPMMRMNGSCAGGTGAFIDQMAVLLGVSVTELNDLAYKYKKRYPISSRCGVFAKTDIQNLLSKKVAKEDIAASIFYALSNQTVTTLVRGLELKPKVLLCGGPFSFIPFLRKALIETLGIEEQDVIVPEYSSLIPALGCALVDDIERKEIFLGELISLISERTAESKQTDPDLTPLFKNEEEFLSWKKKKQANFVQTNEFISLPSKNCFLGVDSGSTTTKIVLLDEDEKLVYRYYQNNNGDPLNALHQGLKKCAEKVLSAGIDIQIKGSCVTGYGEDLIRKAYRLDFGIVETIAHYMGAMKYNPNVSFILDIGGQDMKAIFVDNGQITRLEVNEACSSGCGSFIEGFATSMNYKPSEFAELACKSQSPCDLGTRCTVFMNSKVKQSLRAKAQPGDIAAGLSYSVIKNMLFKVLKLKNVEDLGGYISVQGGTFKNLSVVKAMEDLVKKPVSFTDMPELMGAIGAAIYAARNIHKVDHLIDRGVDFLQHKPEYNTKNLHCKGCENLCEIQQYKFDNNQKFYSGNKCEKIFTNGGIKLEYGQNASEYRYKEVFSSYKADLRNTAPKIGIPKVLNMYENFPFWNTFFTELGFDVVLSDTSNMADYEKVTSTIMSDNICFPAKLVHSHVQDLIEKKVERIFLPYVIYENKESDKTTNSFNCPVVSGYSDVIKSVFGNKVTVDAPPISFKDQKLLEGALLKYIESWPEITSKKSNIRLAVEKANNAQWNFRKRLKEENVQIFEKAKKEDRMVVLLVGRPYHHDPLIQHTISKCITGYGVDVITEDIVRFDDSYYDDNQELVLQWAYVNNIIKAAHWAKRQNQKVQVIQLSSFGCGPDAFIIDELQEILKTGDKNLTLLKLDDVTNIGSLNLRIRSLIESIKLKDQSDKEVEITPVPELKTFEKEDRSRKLLLPYFSPFYSPFFPELFALAGYEVESLPPSDKVSQELGLQYANNEVCFPATVIVGDIIKAVQSGQYNLDEVAFVMTQTGGQCRATNYLGLIKKALRSAGCMDVPLVSLTSDEVIAHKQPGFEFEMKKYVGVIMNTMLFADSLSKLYYSAAPRECRKGAAFELREKYITLWKSKLTNSKTSDATDLLKHASVEFSSIVHHNIDVPSVGVVGEIYVKYNDQNNFHIIQWLVDQGVEVVVPPVLDFMSQYFVNKKFNEVNFLEKKSSWMNRLFTDGMNHILNKRVRKFNKACAGFPFFIPFTDIHHEGEKASEMVSLAAQFGEGWLIPAEYSFFAKTNVNHVVSLQPFGCIANHIISKGVENRVMKLYPEMNLLFIDLDGGVSQANMFNRLHFLVKNAKDHCQPLDRVACSL</sequence>
<organism evidence="1 2">
    <name type="scientific">Halosquirtibacter laminarini</name>
    <dbReference type="NCBI Taxonomy" id="3374600"/>
    <lineage>
        <taxon>Bacteria</taxon>
        <taxon>Pseudomonadati</taxon>
        <taxon>Bacteroidota</taxon>
        <taxon>Bacteroidia</taxon>
        <taxon>Marinilabiliales</taxon>
        <taxon>Prolixibacteraceae</taxon>
        <taxon>Halosquirtibacter</taxon>
    </lineage>
</organism>
<proteinExistence type="predicted"/>
<evidence type="ECO:0000313" key="2">
    <source>
        <dbReference type="Proteomes" id="UP000826212"/>
    </source>
</evidence>
<dbReference type="EMBL" id="CP081303">
    <property type="protein sequence ID" value="QZE14192.1"/>
    <property type="molecule type" value="Genomic_DNA"/>
</dbReference>
<evidence type="ECO:0000313" key="1">
    <source>
        <dbReference type="EMBL" id="QZE14192.1"/>
    </source>
</evidence>